<evidence type="ECO:0000313" key="8">
    <source>
        <dbReference type="Proteomes" id="UP000029084"/>
    </source>
</evidence>
<dbReference type="EMBL" id="CP012172">
    <property type="protein sequence ID" value="AKV75150.1"/>
    <property type="molecule type" value="Genomic_DNA"/>
</dbReference>
<dbReference type="InterPro" id="IPR036390">
    <property type="entry name" value="WH_DNA-bd_sf"/>
</dbReference>
<evidence type="ECO:0000313" key="13">
    <source>
        <dbReference type="Proteomes" id="UP000068832"/>
    </source>
</evidence>
<dbReference type="Proteomes" id="UP000029084">
    <property type="component" value="Chromosome"/>
</dbReference>
<dbReference type="EMBL" id="CP012176">
    <property type="protein sequence ID" value="AKV84120.1"/>
    <property type="molecule type" value="Genomic_DNA"/>
</dbReference>
<protein>
    <submittedName>
        <fullName evidence="2">Transcriptional regulator, TrmB</fullName>
    </submittedName>
    <submittedName>
        <fullName evidence="3">TrmB family transcriptional regulator</fullName>
    </submittedName>
</protein>
<evidence type="ECO:0000313" key="2">
    <source>
        <dbReference type="EMBL" id="AIM28354.1"/>
    </source>
</evidence>
<dbReference type="CDD" id="cd00090">
    <property type="entry name" value="HTH_ARSR"/>
    <property type="match status" value="1"/>
</dbReference>
<dbReference type="Proteomes" id="UP000062475">
    <property type="component" value="Chromosome"/>
</dbReference>
<evidence type="ECO:0000313" key="12">
    <source>
        <dbReference type="Proteomes" id="UP000062475"/>
    </source>
</evidence>
<dbReference type="Proteomes" id="UP000062398">
    <property type="component" value="Chromosome"/>
</dbReference>
<evidence type="ECO:0000259" key="1">
    <source>
        <dbReference type="Pfam" id="PF01978"/>
    </source>
</evidence>
<dbReference type="PANTHER" id="PTHR34293:SF1">
    <property type="entry name" value="HTH-TYPE TRANSCRIPTIONAL REGULATOR TRMBL2"/>
    <property type="match status" value="1"/>
</dbReference>
<dbReference type="EMBL" id="CP012173">
    <property type="protein sequence ID" value="AKV77388.1"/>
    <property type="molecule type" value="Genomic_DNA"/>
</dbReference>
<dbReference type="OMA" id="TYFNYLW"/>
<dbReference type="Gene3D" id="1.10.10.10">
    <property type="entry name" value="Winged helix-like DNA-binding domain superfamily/Winged helix DNA-binding domain"/>
    <property type="match status" value="1"/>
</dbReference>
<dbReference type="InterPro" id="IPR036388">
    <property type="entry name" value="WH-like_DNA-bd_sf"/>
</dbReference>
<dbReference type="PANTHER" id="PTHR34293">
    <property type="entry name" value="HTH-TYPE TRANSCRIPTIONAL REGULATOR TRMBL2"/>
    <property type="match status" value="1"/>
</dbReference>
<dbReference type="InterPro" id="IPR051797">
    <property type="entry name" value="TrmB-like"/>
</dbReference>
<dbReference type="PATRIC" id="fig|43687.5.peg.2393"/>
<dbReference type="Proteomes" id="UP000061362">
    <property type="component" value="Chromosome"/>
</dbReference>
<name>A0A088E7C3_9CREN</name>
<dbReference type="Proteomes" id="UP000068832">
    <property type="component" value="Chromosome"/>
</dbReference>
<organism evidence="2 8">
    <name type="scientific">Metallosphaera sedula</name>
    <dbReference type="NCBI Taxonomy" id="43687"/>
    <lineage>
        <taxon>Archaea</taxon>
        <taxon>Thermoproteota</taxon>
        <taxon>Thermoprotei</taxon>
        <taxon>Sulfolobales</taxon>
        <taxon>Sulfolobaceae</taxon>
        <taxon>Metallosphaera</taxon>
    </lineage>
</organism>
<feature type="domain" description="Transcription regulator TrmB N-terminal" evidence="1">
    <location>
        <begin position="19"/>
        <end position="83"/>
    </location>
</feature>
<dbReference type="EMBL" id="CP008822">
    <property type="protein sequence ID" value="AIM28354.1"/>
    <property type="molecule type" value="Genomic_DNA"/>
</dbReference>
<evidence type="ECO:0000313" key="3">
    <source>
        <dbReference type="EMBL" id="AKV75150.1"/>
    </source>
</evidence>
<accession>A0A088E7C3</accession>
<dbReference type="GeneID" id="97612668"/>
<reference evidence="7 9" key="3">
    <citation type="submission" date="2015-07" db="EMBL/GenBank/DDBJ databases">
        <title>Physiological, transcriptional responses and genome re-sequencing of acid resistant extremely thermoacidophilic Metallosphaera sedula SARC-M1.</title>
        <authorList>
            <person name="Ai C."/>
            <person name="McCarthy S."/>
            <person name="Eckrich V."/>
            <person name="Rudrappa D."/>
            <person name="Qiu G."/>
            <person name="Blum P."/>
        </authorList>
    </citation>
    <scope>NUCLEOTIDE SEQUENCE [LARGE SCALE GENOMIC DNA]</scope>
    <source>
        <strain evidence="7 9">SARC-M1</strain>
    </source>
</reference>
<evidence type="ECO:0000313" key="10">
    <source>
        <dbReference type="Proteomes" id="UP000061362"/>
    </source>
</evidence>
<evidence type="ECO:0000313" key="6">
    <source>
        <dbReference type="EMBL" id="AKV81884.1"/>
    </source>
</evidence>
<proteinExistence type="predicted"/>
<dbReference type="Proteomes" id="UP000056255">
    <property type="component" value="Chromosome"/>
</dbReference>
<evidence type="ECO:0000313" key="9">
    <source>
        <dbReference type="Proteomes" id="UP000056255"/>
    </source>
</evidence>
<gene>
    <name evidence="2" type="ORF">HA72_2233</name>
    <name evidence="3" type="ORF">MsedA_2287</name>
    <name evidence="4" type="ORF">MsedB_2289</name>
    <name evidence="5" type="ORF">MsedC_2287</name>
    <name evidence="6" type="ORF">MsedD_2288</name>
    <name evidence="7" type="ORF">MsedE_2290</name>
</gene>
<dbReference type="InterPro" id="IPR011991">
    <property type="entry name" value="ArsR-like_HTH"/>
</dbReference>
<evidence type="ECO:0000313" key="5">
    <source>
        <dbReference type="EMBL" id="AKV79639.1"/>
    </source>
</evidence>
<dbReference type="OrthoDB" id="30795at2157"/>
<evidence type="ECO:0000313" key="4">
    <source>
        <dbReference type="EMBL" id="AKV77388.1"/>
    </source>
</evidence>
<evidence type="ECO:0000313" key="7">
    <source>
        <dbReference type="EMBL" id="AKV84120.1"/>
    </source>
</evidence>
<dbReference type="EMBL" id="CP012175">
    <property type="protein sequence ID" value="AKV81884.1"/>
    <property type="molecule type" value="Genomic_DNA"/>
</dbReference>
<dbReference type="RefSeq" id="WP_012022158.1">
    <property type="nucleotide sequence ID" value="NZ_AP019770.1"/>
</dbReference>
<dbReference type="EMBL" id="CP012174">
    <property type="protein sequence ID" value="AKV79639.1"/>
    <property type="molecule type" value="Genomic_DNA"/>
</dbReference>
<reference evidence="10 11" key="2">
    <citation type="journal article" date="2015" name="Genome Announc.">
        <title>Complete Genome Sequences of Evolved Arsenate-Resistant Metallosphaera sedula Strains.</title>
        <authorList>
            <person name="Ai C."/>
            <person name="McCarthy S."/>
            <person name="Schackwitz W."/>
            <person name="Martin J."/>
            <person name="Lipzen A."/>
            <person name="Blum P."/>
        </authorList>
    </citation>
    <scope>NUCLEOTIDE SEQUENCE [LARGE SCALE GENOMIC DNA]</scope>
    <source>
        <strain evidence="5 11">ARS120-1</strain>
        <strain evidence="6 10">ARS120-2</strain>
        <strain evidence="3 13">ARS50-1</strain>
        <strain evidence="4 12">ARS50-2</strain>
    </source>
</reference>
<reference evidence="2 8" key="1">
    <citation type="journal article" date="2014" name="J. Bacteriol.">
        <title>Role of an Archaeal PitA Transporter in the Copper and Arsenic Resistance of Metallosphaera sedula, an Extreme Thermoacidophile.</title>
        <authorList>
            <person name="McCarthy S."/>
            <person name="Ai C."/>
            <person name="Wheaton G."/>
            <person name="Tevatia R."/>
            <person name="Eckrich V."/>
            <person name="Kelly R."/>
            <person name="Blum P."/>
        </authorList>
    </citation>
    <scope>NUCLEOTIDE SEQUENCE [LARGE SCALE GENOMIC DNA]</scope>
    <source>
        <strain evidence="2 8">CuR1</strain>
    </source>
</reference>
<dbReference type="InterPro" id="IPR002831">
    <property type="entry name" value="Tscrpt_reg_TrmB_N"/>
</dbReference>
<evidence type="ECO:0000313" key="11">
    <source>
        <dbReference type="Proteomes" id="UP000062398"/>
    </source>
</evidence>
<dbReference type="AlphaFoldDB" id="A0A088E7C3"/>
<dbReference type="Pfam" id="PF01978">
    <property type="entry name" value="TrmB"/>
    <property type="match status" value="1"/>
</dbReference>
<sequence length="248" mass="28089">MDQDLLDDLLSRVSRFASILGISRSELKIYSTLLLEGQSSARDLSDKLNISYTKIYSILNRLEERGWIKKVGKRPVRYEAVSLRDLWSNIKKLLELRVSQFEREFIEPLSTMIDSSSAYTVVVVPSANLKKTLIDVLNEPSKQYLIAISSQELLDDEVYQIINGKSFTSEVRVIIQRGIKIPEKVSIQLKVLDNMFGSGIVTSSSVLLVIKSHESLSGIISNHRYLVDIAQVYFNHLWEQASPIGTNP</sequence>
<dbReference type="SUPFAM" id="SSF46785">
    <property type="entry name" value="Winged helix' DNA-binding domain"/>
    <property type="match status" value="1"/>
</dbReference>